<keyword evidence="11" id="KW-1185">Reference proteome</keyword>
<keyword evidence="3 6" id="KW-0378">Hydrolase</keyword>
<keyword evidence="4 6" id="KW-0862">Zinc</keyword>
<evidence type="ECO:0000256" key="6">
    <source>
        <dbReference type="RuleBase" id="RU368091"/>
    </source>
</evidence>
<protein>
    <recommendedName>
        <fullName evidence="6">Oligopeptidase F</fullName>
        <ecNumber evidence="6">3.4.24.-</ecNumber>
    </recommendedName>
</protein>
<name>A0AAV3U1V8_9ALTE</name>
<dbReference type="CDD" id="cd09608">
    <property type="entry name" value="M3B_PepF"/>
    <property type="match status" value="1"/>
</dbReference>
<proteinExistence type="inferred from homology"/>
<keyword evidence="7" id="KW-0732">Signal</keyword>
<feature type="signal peptide" evidence="7">
    <location>
        <begin position="1"/>
        <end position="38"/>
    </location>
</feature>
<dbReference type="EMBL" id="BAABLX010000011">
    <property type="protein sequence ID" value="GAA4940392.1"/>
    <property type="molecule type" value="Genomic_DNA"/>
</dbReference>
<evidence type="ECO:0000256" key="4">
    <source>
        <dbReference type="ARBA" id="ARBA00022833"/>
    </source>
</evidence>
<dbReference type="SUPFAM" id="SSF55486">
    <property type="entry name" value="Metalloproteases ('zincins'), catalytic domain"/>
    <property type="match status" value="1"/>
</dbReference>
<dbReference type="AlphaFoldDB" id="A0AAV3U1V8"/>
<evidence type="ECO:0000256" key="7">
    <source>
        <dbReference type="SAM" id="SignalP"/>
    </source>
</evidence>
<dbReference type="Proteomes" id="UP001409585">
    <property type="component" value="Unassembled WGS sequence"/>
</dbReference>
<dbReference type="Gene3D" id="1.10.1370.20">
    <property type="entry name" value="Oligoendopeptidase f, C-terminal domain"/>
    <property type="match status" value="1"/>
</dbReference>
<dbReference type="EC" id="3.4.24.-" evidence="6"/>
<dbReference type="GO" id="GO:0046872">
    <property type="term" value="F:metal ion binding"/>
    <property type="evidence" value="ECO:0007669"/>
    <property type="project" value="UniProtKB-UniRule"/>
</dbReference>
<comment type="caution">
    <text evidence="10">The sequence shown here is derived from an EMBL/GenBank/DDBJ whole genome shotgun (WGS) entry which is preliminary data.</text>
</comment>
<sequence>MALANLNSATLKQRILPLAMAAVTAVATFAWQPTVAQAEAKPSTPVVAWDLTEIYPNLAAWHDAIAELEKRIAGLPELKGSLGKNAGTMADTLEQISGVQKELLRAYVYANLIMDADQRVAESQAMLAKARSVYSSYGQALAWLEPEILSLGAKKVNKYIKREERLEPFDFYLLSTLEQADHLLDEQGEQLLASAMDVLTSPNQIYELLANADMPWPDVMLSTGETLLLNQAGYARGRSTANREDRKLVFDTFWQVWDDYQDSLGQILNTEVQANVFLAKARNYDSVLQQQLEEEHLPEDVYRTLVKEVNNSLPVLHRYFALRGRILGIDDMRYYDIYPSLVELDKTFDLDTSKRMTLEVLKPLGDEYYSRLETALNANWAHVYPQPGKRSGAYMNGSLYDVHPFVLLNHNDDYESLSTYAHEWGHAVHSMLANDNQPFEKADYSTFTAEIASIINEILLEEYLIERAETKEEKLFYLGQALESVRGTFYRQTMFAEFELLIHETAEAGEPLTGAKLSELYGELLKKYHGHDEGVLKIDDVYTNEWAYIPHFYYDFYVFQYATSMAGAAWFAEQLLAGDTAVRDAFIDVLKAGGSDHPYNILKQAGLDMATPEPYQATARRMADIMDRIEALL</sequence>
<organism evidence="10 11">
    <name type="scientific">Halioxenophilus aromaticivorans</name>
    <dbReference type="NCBI Taxonomy" id="1306992"/>
    <lineage>
        <taxon>Bacteria</taxon>
        <taxon>Pseudomonadati</taxon>
        <taxon>Pseudomonadota</taxon>
        <taxon>Gammaproteobacteria</taxon>
        <taxon>Alteromonadales</taxon>
        <taxon>Alteromonadaceae</taxon>
        <taxon>Halioxenophilus</taxon>
    </lineage>
</organism>
<evidence type="ECO:0000313" key="11">
    <source>
        <dbReference type="Proteomes" id="UP001409585"/>
    </source>
</evidence>
<evidence type="ECO:0000256" key="5">
    <source>
        <dbReference type="ARBA" id="ARBA00023049"/>
    </source>
</evidence>
<dbReference type="PANTHER" id="PTHR11804">
    <property type="entry name" value="PROTEASE M3 THIMET OLIGOPEPTIDASE-RELATED"/>
    <property type="match status" value="1"/>
</dbReference>
<reference evidence="11" key="1">
    <citation type="journal article" date="2019" name="Int. J. Syst. Evol. Microbiol.">
        <title>The Global Catalogue of Microorganisms (GCM) 10K type strain sequencing project: providing services to taxonomists for standard genome sequencing and annotation.</title>
        <authorList>
            <consortium name="The Broad Institute Genomics Platform"/>
            <consortium name="The Broad Institute Genome Sequencing Center for Infectious Disease"/>
            <person name="Wu L."/>
            <person name="Ma J."/>
        </authorList>
    </citation>
    <scope>NUCLEOTIDE SEQUENCE [LARGE SCALE GENOMIC DNA]</scope>
    <source>
        <strain evidence="11">JCM 19134</strain>
    </source>
</reference>
<comment type="cofactor">
    <cofactor evidence="6">
        <name>Zn(2+)</name>
        <dbReference type="ChEBI" id="CHEBI:29105"/>
    </cofactor>
    <text evidence="6">Binds 1 zinc ion.</text>
</comment>
<evidence type="ECO:0000256" key="3">
    <source>
        <dbReference type="ARBA" id="ARBA00022801"/>
    </source>
</evidence>
<dbReference type="NCBIfam" id="TIGR00181">
    <property type="entry name" value="pepF"/>
    <property type="match status" value="1"/>
</dbReference>
<dbReference type="GO" id="GO:0006518">
    <property type="term" value="P:peptide metabolic process"/>
    <property type="evidence" value="ECO:0007669"/>
    <property type="project" value="TreeGrafter"/>
</dbReference>
<dbReference type="GO" id="GO:0006508">
    <property type="term" value="P:proteolysis"/>
    <property type="evidence" value="ECO:0007669"/>
    <property type="project" value="UniProtKB-KW"/>
</dbReference>
<dbReference type="RefSeq" id="WP_345420543.1">
    <property type="nucleotide sequence ID" value="NZ_AP031496.1"/>
</dbReference>
<comment type="similarity">
    <text evidence="6">Belongs to the peptidase M3B family.</text>
</comment>
<keyword evidence="2 6" id="KW-0479">Metal-binding</keyword>
<feature type="chain" id="PRO_5043988363" description="Oligopeptidase F" evidence="7">
    <location>
        <begin position="39"/>
        <end position="633"/>
    </location>
</feature>
<feature type="domain" description="Peptidase M3A/M3B catalytic" evidence="8">
    <location>
        <begin position="240"/>
        <end position="618"/>
    </location>
</feature>
<dbReference type="GO" id="GO:0004222">
    <property type="term" value="F:metalloendopeptidase activity"/>
    <property type="evidence" value="ECO:0007669"/>
    <property type="project" value="UniProtKB-UniRule"/>
</dbReference>
<dbReference type="Pfam" id="PF01432">
    <property type="entry name" value="Peptidase_M3"/>
    <property type="match status" value="1"/>
</dbReference>
<evidence type="ECO:0000259" key="9">
    <source>
        <dbReference type="Pfam" id="PF08439"/>
    </source>
</evidence>
<evidence type="ECO:0000313" key="10">
    <source>
        <dbReference type="EMBL" id="GAA4940392.1"/>
    </source>
</evidence>
<comment type="function">
    <text evidence="6">Has oligopeptidase activity and degrades a variety of small bioactive peptides.</text>
</comment>
<dbReference type="InterPro" id="IPR042088">
    <property type="entry name" value="OligoPept_F_C"/>
</dbReference>
<dbReference type="Gene3D" id="1.20.140.70">
    <property type="entry name" value="Oligopeptidase f, N-terminal domain"/>
    <property type="match status" value="1"/>
</dbReference>
<keyword evidence="1 6" id="KW-0645">Protease</keyword>
<keyword evidence="5 6" id="KW-0482">Metalloprotease</keyword>
<feature type="domain" description="Oligopeptidase F N-terminal" evidence="9">
    <location>
        <begin position="147"/>
        <end position="214"/>
    </location>
</feature>
<dbReference type="InterPro" id="IPR004438">
    <property type="entry name" value="Peptidase_M3B"/>
</dbReference>
<dbReference type="InterPro" id="IPR001567">
    <property type="entry name" value="Pept_M3A_M3B_dom"/>
</dbReference>
<dbReference type="PANTHER" id="PTHR11804:SF84">
    <property type="entry name" value="SACCHAROLYSIN"/>
    <property type="match status" value="1"/>
</dbReference>
<evidence type="ECO:0000259" key="8">
    <source>
        <dbReference type="Pfam" id="PF01432"/>
    </source>
</evidence>
<gene>
    <name evidence="10" type="primary">pepF</name>
    <name evidence="10" type="ORF">GCM10025791_18360</name>
</gene>
<evidence type="ECO:0000256" key="1">
    <source>
        <dbReference type="ARBA" id="ARBA00022670"/>
    </source>
</evidence>
<evidence type="ECO:0000256" key="2">
    <source>
        <dbReference type="ARBA" id="ARBA00022723"/>
    </source>
</evidence>
<dbReference type="Pfam" id="PF08439">
    <property type="entry name" value="Peptidase_M3_N"/>
    <property type="match status" value="1"/>
</dbReference>
<dbReference type="InterPro" id="IPR013647">
    <property type="entry name" value="OligopepF_N_dom"/>
</dbReference>
<accession>A0AAV3U1V8</accession>
<dbReference type="InterPro" id="IPR045090">
    <property type="entry name" value="Pept_M3A_M3B"/>
</dbReference>